<dbReference type="Pfam" id="PF00300">
    <property type="entry name" value="His_Phos_1"/>
    <property type="match status" value="1"/>
</dbReference>
<proteinExistence type="predicted"/>
<evidence type="ECO:0000256" key="1">
    <source>
        <dbReference type="PIRSR" id="PIRSR613078-2"/>
    </source>
</evidence>
<dbReference type="AlphaFoldDB" id="A0AAN9L855"/>
<evidence type="ECO:0000313" key="3">
    <source>
        <dbReference type="Proteomes" id="UP001367508"/>
    </source>
</evidence>
<dbReference type="PANTHER" id="PTHR47580">
    <property type="entry name" value="PHOSPHOGLYCERATE MUTASE FAMILY PROTEIN"/>
    <property type="match status" value="1"/>
</dbReference>
<dbReference type="EMBL" id="JAYMYQ010000005">
    <property type="protein sequence ID" value="KAK7330476.1"/>
    <property type="molecule type" value="Genomic_DNA"/>
</dbReference>
<feature type="binding site" evidence="1">
    <location>
        <begin position="82"/>
        <end position="95"/>
    </location>
    <ligand>
        <name>substrate</name>
    </ligand>
</feature>
<dbReference type="PANTHER" id="PTHR47580:SF1">
    <property type="entry name" value="PHOSPHOGLYCERATE MUTASE FAMILY PROTEIN"/>
    <property type="match status" value="1"/>
</dbReference>
<dbReference type="InterPro" id="IPR013078">
    <property type="entry name" value="His_Pase_superF_clade-1"/>
</dbReference>
<reference evidence="2 3" key="1">
    <citation type="submission" date="2024-01" db="EMBL/GenBank/DDBJ databases">
        <title>The genomes of 5 underutilized Papilionoideae crops provide insights into root nodulation and disease resistanc.</title>
        <authorList>
            <person name="Jiang F."/>
        </authorList>
    </citation>
    <scope>NUCLEOTIDE SEQUENCE [LARGE SCALE GENOMIC DNA]</scope>
    <source>
        <strain evidence="2">LVBAO_FW01</strain>
        <tissue evidence="2">Leaves</tissue>
    </source>
</reference>
<evidence type="ECO:0000313" key="2">
    <source>
        <dbReference type="EMBL" id="KAK7330476.1"/>
    </source>
</evidence>
<keyword evidence="3" id="KW-1185">Reference proteome</keyword>
<comment type="caution">
    <text evidence="2">The sequence shown here is derived from an EMBL/GenBank/DDBJ whole genome shotgun (WGS) entry which is preliminary data.</text>
</comment>
<dbReference type="Gene3D" id="3.40.50.1240">
    <property type="entry name" value="Phosphoglycerate mutase-like"/>
    <property type="match status" value="1"/>
</dbReference>
<organism evidence="2 3">
    <name type="scientific">Canavalia gladiata</name>
    <name type="common">Sword bean</name>
    <name type="synonym">Dolichos gladiatus</name>
    <dbReference type="NCBI Taxonomy" id="3824"/>
    <lineage>
        <taxon>Eukaryota</taxon>
        <taxon>Viridiplantae</taxon>
        <taxon>Streptophyta</taxon>
        <taxon>Embryophyta</taxon>
        <taxon>Tracheophyta</taxon>
        <taxon>Spermatophyta</taxon>
        <taxon>Magnoliopsida</taxon>
        <taxon>eudicotyledons</taxon>
        <taxon>Gunneridae</taxon>
        <taxon>Pentapetalae</taxon>
        <taxon>rosids</taxon>
        <taxon>fabids</taxon>
        <taxon>Fabales</taxon>
        <taxon>Fabaceae</taxon>
        <taxon>Papilionoideae</taxon>
        <taxon>50 kb inversion clade</taxon>
        <taxon>NPAAA clade</taxon>
        <taxon>indigoferoid/millettioid clade</taxon>
        <taxon>Phaseoleae</taxon>
        <taxon>Canavalia</taxon>
    </lineage>
</organism>
<dbReference type="Proteomes" id="UP001367508">
    <property type="component" value="Unassembled WGS sequence"/>
</dbReference>
<dbReference type="CDD" id="cd07067">
    <property type="entry name" value="HP_PGM_like"/>
    <property type="match status" value="1"/>
</dbReference>
<dbReference type="InterPro" id="IPR029033">
    <property type="entry name" value="His_PPase_superfam"/>
</dbReference>
<feature type="binding site" evidence="1">
    <location>
        <position position="142"/>
    </location>
    <ligand>
        <name>substrate</name>
    </ligand>
</feature>
<accession>A0AAN9L855</accession>
<sequence length="297" mass="32613">MLAPNHTRQTLAVSLPQPSLPPEHVNTLLHRRHLLSSTAFTISFNFNVSFRTSLSTSEPVAGARGLFQMPPPRLTNRYFLVRAGESEFESMGVINTNPVAKTSVDSGLSERGKKEAIKAAFDLKEMGACDKSCWIWPAITQRAYQTAEIIASVNGVSYSHLVPEYSFLDARGLGAYEGKNLESLQQVYASDVISPNIKPPPIDDGTPNESVADVFVRVTQLMSILETQYSGDTVIIVSPDSDNLTILQAGLIGLDLRRHRDLSFAPGEVRFVDTNDIPMYKQPPSAVYKCSNPPNCN</sequence>
<protein>
    <recommendedName>
        <fullName evidence="4">Phosphoglycerate mutase</fullName>
    </recommendedName>
</protein>
<gene>
    <name evidence="2" type="ORF">VNO77_24671</name>
</gene>
<name>A0AAN9L855_CANGL</name>
<dbReference type="SUPFAM" id="SSF53254">
    <property type="entry name" value="Phosphoglycerate mutase-like"/>
    <property type="match status" value="1"/>
</dbReference>
<evidence type="ECO:0008006" key="4">
    <source>
        <dbReference type="Google" id="ProtNLM"/>
    </source>
</evidence>